<feature type="domain" description="HD Cas3-type" evidence="10">
    <location>
        <begin position="10"/>
        <end position="175"/>
    </location>
</feature>
<evidence type="ECO:0000256" key="1">
    <source>
        <dbReference type="ARBA" id="ARBA00006847"/>
    </source>
</evidence>
<dbReference type="InterPro" id="IPR054712">
    <property type="entry name" value="Cas3-like_dom"/>
</dbReference>
<evidence type="ECO:0000259" key="9">
    <source>
        <dbReference type="PROSITE" id="PS51192"/>
    </source>
</evidence>
<evidence type="ECO:0000256" key="6">
    <source>
        <dbReference type="ARBA" id="ARBA00022806"/>
    </source>
</evidence>
<sequence length="732" mass="80044">MDVWGHSANDDGNRHALEDHLRGTQRRARGHAEVFGAGEVAGYLGVTHDVGKATCEWQNGLMRAERTGGRVGVPHKHAGAWLADHVGLGPLSGVALGHHGGLPSDSDLRNALIWADAEGAVSVQEAIDRVARDVPEILKGPGLPTWLEHVATVDPLVVDLFVRMVYSAVVDADFLDTEEHFHGHPRAEHGLQAKDLANRYEERRRAKLKGRMPSPVDAIRSRVYEQAIAAAAGPQGIYRLPAPTGSGKTFAAGGFGLHHAQVHGLRRVVVAVPFMSITEQNAQEYRDLLELPGEGPVVLEHHSGVDLDDAAAGDRWARLAAENWDAPFVVTTTVRLFESLFDRRPAAMRRLHRLAGSVLVLDEVQSLPDRLLVPILSVLRTLTDHFGVTVLLASATQPAFFGLSPLKHVPARDVIAEPAPLYQSLSRVAYEWWTDPAPTLGEVAQRVAGHRSVLAICNTTAHTSQLHRLVEHERPEGRGPVLHLSTRMIARHRKETVARIRALNDGDHDVAVISTQLVEAGVDLDFPHVFRAFATAEAMQQAAGRCNRSGHRDTGRVVVFDLTDPDDPEKRGAGGDVVYGAALGVTRMYFGPGKAQPDDLDALDAYYEERFALTNVEPDGQEIQDARAAMDFPKVDRLFRMIDEYTVPVVVTDHYPAQAERIRHILTLLRSGVAAGGLLRELRPYVAALPRHLLTGPAATLVAPVIGDLVEWLGDYHPLRGIEISDSKEYVF</sequence>
<accession>A0ABV8FMG6</accession>
<comment type="similarity">
    <text evidence="2">In the central section; belongs to the CRISPR-associated helicase Cas3 family.</text>
</comment>
<dbReference type="InterPro" id="IPR006483">
    <property type="entry name" value="CRISPR-assoc_Cas3_HD"/>
</dbReference>
<evidence type="ECO:0000256" key="8">
    <source>
        <dbReference type="ARBA" id="ARBA00023118"/>
    </source>
</evidence>
<keyword evidence="5" id="KW-0378">Hydrolase</keyword>
<evidence type="ECO:0000256" key="2">
    <source>
        <dbReference type="ARBA" id="ARBA00009046"/>
    </source>
</evidence>
<comment type="similarity">
    <text evidence="1">In the N-terminal section; belongs to the CRISPR-associated nuclease Cas3-HD family.</text>
</comment>
<dbReference type="Pfam" id="PF00270">
    <property type="entry name" value="DEAD"/>
    <property type="match status" value="1"/>
</dbReference>
<dbReference type="InterPro" id="IPR027417">
    <property type="entry name" value="P-loop_NTPase"/>
</dbReference>
<keyword evidence="8" id="KW-0051">Antiviral defense</keyword>
<keyword evidence="6" id="KW-0347">Helicase</keyword>
<dbReference type="SUPFAM" id="SSF52540">
    <property type="entry name" value="P-loop containing nucleoside triphosphate hydrolases"/>
    <property type="match status" value="1"/>
</dbReference>
<keyword evidence="3" id="KW-0479">Metal-binding</keyword>
<dbReference type="PROSITE" id="PS51643">
    <property type="entry name" value="HD_CAS3"/>
    <property type="match status" value="1"/>
</dbReference>
<dbReference type="CDD" id="cd17930">
    <property type="entry name" value="DEXHc_cas3"/>
    <property type="match status" value="1"/>
</dbReference>
<keyword evidence="4" id="KW-0547">Nucleotide-binding</keyword>
<evidence type="ECO:0000256" key="7">
    <source>
        <dbReference type="ARBA" id="ARBA00022840"/>
    </source>
</evidence>
<evidence type="ECO:0000256" key="3">
    <source>
        <dbReference type="ARBA" id="ARBA00022723"/>
    </source>
</evidence>
<dbReference type="CDD" id="cd09641">
    <property type="entry name" value="Cas3''_I"/>
    <property type="match status" value="1"/>
</dbReference>
<dbReference type="PROSITE" id="PS51192">
    <property type="entry name" value="HELICASE_ATP_BIND_1"/>
    <property type="match status" value="1"/>
</dbReference>
<keyword evidence="7" id="KW-0067">ATP-binding</keyword>
<gene>
    <name evidence="11" type="ORF">ACFOVU_11360</name>
</gene>
<dbReference type="GO" id="GO:0004519">
    <property type="term" value="F:endonuclease activity"/>
    <property type="evidence" value="ECO:0007669"/>
    <property type="project" value="UniProtKB-KW"/>
</dbReference>
<dbReference type="Gene3D" id="1.10.3210.30">
    <property type="match status" value="1"/>
</dbReference>
<organism evidence="11 12">
    <name type="scientific">Nocardiopsis sediminis</name>
    <dbReference type="NCBI Taxonomy" id="1778267"/>
    <lineage>
        <taxon>Bacteria</taxon>
        <taxon>Bacillati</taxon>
        <taxon>Actinomycetota</taxon>
        <taxon>Actinomycetes</taxon>
        <taxon>Streptosporangiales</taxon>
        <taxon>Nocardiopsidaceae</taxon>
        <taxon>Nocardiopsis</taxon>
    </lineage>
</organism>
<feature type="domain" description="Helicase ATP-binding" evidence="9">
    <location>
        <begin position="229"/>
        <end position="415"/>
    </location>
</feature>
<dbReference type="Proteomes" id="UP001595847">
    <property type="component" value="Unassembled WGS sequence"/>
</dbReference>
<dbReference type="Gene3D" id="3.40.50.300">
    <property type="entry name" value="P-loop containing nucleotide triphosphate hydrolases"/>
    <property type="match status" value="2"/>
</dbReference>
<evidence type="ECO:0000256" key="4">
    <source>
        <dbReference type="ARBA" id="ARBA00022741"/>
    </source>
</evidence>
<dbReference type="InterPro" id="IPR014001">
    <property type="entry name" value="Helicase_ATP-bd"/>
</dbReference>
<dbReference type="InterPro" id="IPR011545">
    <property type="entry name" value="DEAD/DEAH_box_helicase_dom"/>
</dbReference>
<dbReference type="NCBIfam" id="TIGR01596">
    <property type="entry name" value="cas3_HD"/>
    <property type="match status" value="1"/>
</dbReference>
<keyword evidence="12" id="KW-1185">Reference proteome</keyword>
<evidence type="ECO:0000313" key="11">
    <source>
        <dbReference type="EMBL" id="MFC3996518.1"/>
    </source>
</evidence>
<dbReference type="PANTHER" id="PTHR24031">
    <property type="entry name" value="RNA HELICASE"/>
    <property type="match status" value="1"/>
</dbReference>
<dbReference type="EMBL" id="JBHSBH010000007">
    <property type="protein sequence ID" value="MFC3996518.1"/>
    <property type="molecule type" value="Genomic_DNA"/>
</dbReference>
<keyword evidence="11" id="KW-0255">Endonuclease</keyword>
<dbReference type="Pfam" id="PF22590">
    <property type="entry name" value="Cas3-like_C_2"/>
    <property type="match status" value="1"/>
</dbReference>
<reference evidence="12" key="1">
    <citation type="journal article" date="2019" name="Int. J. Syst. Evol. Microbiol.">
        <title>The Global Catalogue of Microorganisms (GCM) 10K type strain sequencing project: providing services to taxonomists for standard genome sequencing and annotation.</title>
        <authorList>
            <consortium name="The Broad Institute Genomics Platform"/>
            <consortium name="The Broad Institute Genome Sequencing Center for Infectious Disease"/>
            <person name="Wu L."/>
            <person name="Ma J."/>
        </authorList>
    </citation>
    <scope>NUCLEOTIDE SEQUENCE [LARGE SCALE GENOMIC DNA]</scope>
    <source>
        <strain evidence="12">TBRC 1826</strain>
    </source>
</reference>
<keyword evidence="11" id="KW-0540">Nuclease</keyword>
<dbReference type="InterPro" id="IPR038257">
    <property type="entry name" value="CRISPR-assoc_Cas3_HD_sf"/>
</dbReference>
<evidence type="ECO:0000259" key="10">
    <source>
        <dbReference type="PROSITE" id="PS51643"/>
    </source>
</evidence>
<comment type="caution">
    <text evidence="11">The sequence shown here is derived from an EMBL/GenBank/DDBJ whole genome shotgun (WGS) entry which is preliminary data.</text>
</comment>
<evidence type="ECO:0000256" key="5">
    <source>
        <dbReference type="ARBA" id="ARBA00022801"/>
    </source>
</evidence>
<evidence type="ECO:0000313" key="12">
    <source>
        <dbReference type="Proteomes" id="UP001595847"/>
    </source>
</evidence>
<proteinExistence type="inferred from homology"/>
<protein>
    <submittedName>
        <fullName evidence="11">CRISPR-associated endonuclease Cas3</fullName>
    </submittedName>
</protein>
<dbReference type="RefSeq" id="WP_378532636.1">
    <property type="nucleotide sequence ID" value="NZ_JBHSBH010000007.1"/>
</dbReference>
<name>A0ABV8FMG6_9ACTN</name>